<dbReference type="Proteomes" id="UP000694892">
    <property type="component" value="Unassembled WGS sequence"/>
</dbReference>
<dbReference type="EMBL" id="KV467263">
    <property type="protein sequence ID" value="OCT56576.1"/>
    <property type="molecule type" value="Genomic_DNA"/>
</dbReference>
<protein>
    <submittedName>
        <fullName evidence="1">Uncharacterized protein</fullName>
    </submittedName>
</protein>
<reference evidence="1" key="1">
    <citation type="submission" date="2016-05" db="EMBL/GenBank/DDBJ databases">
        <title>WGS assembly of Xenopus laevis.</title>
        <authorList>
            <person name="Session A."/>
            <person name="Uno Y."/>
            <person name="Kwon T."/>
            <person name="Chapman J."/>
            <person name="Toyoda A."/>
            <person name="Takahashi S."/>
            <person name="Fukui A."/>
            <person name="Hikosaka A."/>
            <person name="Putnam N."/>
            <person name="Stites J."/>
            <person name="Van Heeringen S."/>
            <person name="Quigley I."/>
            <person name="Heinz S."/>
            <person name="Hellsten U."/>
            <person name="Lyons J."/>
            <person name="Suzuki A."/>
            <person name="Kondo M."/>
            <person name="Ogino H."/>
            <person name="Ochi H."/>
            <person name="Bogdanovic O."/>
            <person name="Lister R."/>
            <person name="Georgiou G."/>
            <person name="Paranjpe S."/>
            <person name="Van Kruijsbergen I."/>
            <person name="Mozaffari S."/>
            <person name="Shu S."/>
            <person name="Schmutz J."/>
            <person name="Jenkins J."/>
            <person name="Grimwood J."/>
            <person name="Carlson J."/>
            <person name="Mitros T."/>
            <person name="Simakov O."/>
            <person name="Heald R."/>
            <person name="Miller K."/>
            <person name="Haudenschild C."/>
            <person name="Kuroki Y."/>
            <person name="Tanaka T."/>
            <person name="Michiue T."/>
            <person name="Watanabe M."/>
            <person name="Kinoshita T."/>
            <person name="Ohta Y."/>
            <person name="Mawaribuchi S."/>
            <person name="Suzuki Y."/>
            <person name="Haramoto Y."/>
            <person name="Yamamoto T."/>
            <person name="Takagi C."/>
            <person name="Kitzman J."/>
            <person name="Shendure J."/>
            <person name="Nakayama T."/>
            <person name="Izutsu Y."/>
            <person name="Robert J."/>
            <person name="Dichmann D."/>
            <person name="Flajnik M."/>
            <person name="Houston D."/>
            <person name="Marcotte E."/>
            <person name="Wallingford J."/>
            <person name="Ito Y."/>
            <person name="Asashima M."/>
            <person name="Ueno N."/>
            <person name="Matsuda Y."/>
            <person name="Jan Veenstra G."/>
            <person name="Fujiyama A."/>
            <person name="Harland R."/>
            <person name="Taira M."/>
            <person name="Rokhsar D.S."/>
        </authorList>
    </citation>
    <scope>NUCLEOTIDE SEQUENCE</scope>
    <source>
        <strain evidence="1">J</strain>
        <tissue evidence="1">Blood</tissue>
    </source>
</reference>
<name>A0A974BR08_XENLA</name>
<proteinExistence type="predicted"/>
<dbReference type="AlphaFoldDB" id="A0A974BR08"/>
<sequence length="72" mass="7896">MGHPSPVLCLPLSGILDVINLHDTSFIVCYSFLGRGQWVHFHKAWLETVSRSQLPSPLCTECSAPNVMATVS</sequence>
<gene>
    <name evidence="1" type="ORF">XELAEV_18004675mg</name>
</gene>
<accession>A0A974BR08</accession>
<evidence type="ECO:0000313" key="1">
    <source>
        <dbReference type="EMBL" id="OCT56576.1"/>
    </source>
</evidence>
<organism evidence="1">
    <name type="scientific">Xenopus laevis</name>
    <name type="common">African clawed frog</name>
    <dbReference type="NCBI Taxonomy" id="8355"/>
    <lineage>
        <taxon>Eukaryota</taxon>
        <taxon>Metazoa</taxon>
        <taxon>Chordata</taxon>
        <taxon>Craniata</taxon>
        <taxon>Vertebrata</taxon>
        <taxon>Euteleostomi</taxon>
        <taxon>Amphibia</taxon>
        <taxon>Batrachia</taxon>
        <taxon>Anura</taxon>
        <taxon>Pipoidea</taxon>
        <taxon>Pipidae</taxon>
        <taxon>Xenopodinae</taxon>
        <taxon>Xenopus</taxon>
        <taxon>Xenopus</taxon>
    </lineage>
</organism>